<dbReference type="Proteomes" id="UP000233551">
    <property type="component" value="Unassembled WGS sequence"/>
</dbReference>
<organism evidence="2 3">
    <name type="scientific">Punica granatum</name>
    <name type="common">Pomegranate</name>
    <dbReference type="NCBI Taxonomy" id="22663"/>
    <lineage>
        <taxon>Eukaryota</taxon>
        <taxon>Viridiplantae</taxon>
        <taxon>Streptophyta</taxon>
        <taxon>Embryophyta</taxon>
        <taxon>Tracheophyta</taxon>
        <taxon>Spermatophyta</taxon>
        <taxon>Magnoliopsida</taxon>
        <taxon>eudicotyledons</taxon>
        <taxon>Gunneridae</taxon>
        <taxon>Pentapetalae</taxon>
        <taxon>rosids</taxon>
        <taxon>malvids</taxon>
        <taxon>Myrtales</taxon>
        <taxon>Lythraceae</taxon>
        <taxon>Punica</taxon>
    </lineage>
</organism>
<evidence type="ECO:0000313" key="2">
    <source>
        <dbReference type="EMBL" id="PKI41317.1"/>
    </source>
</evidence>
<proteinExistence type="predicted"/>
<feature type="region of interest" description="Disordered" evidence="1">
    <location>
        <begin position="1"/>
        <end position="79"/>
    </location>
</feature>
<feature type="non-terminal residue" evidence="2">
    <location>
        <position position="1"/>
    </location>
</feature>
<protein>
    <submittedName>
        <fullName evidence="2">Uncharacterized protein</fullName>
    </submittedName>
</protein>
<feature type="compositionally biased region" description="Polar residues" evidence="1">
    <location>
        <begin position="52"/>
        <end position="78"/>
    </location>
</feature>
<keyword evidence="3" id="KW-1185">Reference proteome</keyword>
<comment type="caution">
    <text evidence="2">The sequence shown here is derived from an EMBL/GenBank/DDBJ whole genome shotgun (WGS) entry which is preliminary data.</text>
</comment>
<gene>
    <name evidence="2" type="ORF">CRG98_038303</name>
</gene>
<sequence length="94" mass="10079">DSRGPNPRTSKRHPGTDLHAPKDHQDGTNFRLPFGIRLGLPSGPRPEKGPFQTRSNAQSSFGGKLTSEPNKSVRSPSGISAVANASRKVFGARF</sequence>
<evidence type="ECO:0000313" key="3">
    <source>
        <dbReference type="Proteomes" id="UP000233551"/>
    </source>
</evidence>
<dbReference type="AlphaFoldDB" id="A0A2I0IBF2"/>
<accession>A0A2I0IBF2</accession>
<dbReference type="EMBL" id="PGOL01003417">
    <property type="protein sequence ID" value="PKI41317.1"/>
    <property type="molecule type" value="Genomic_DNA"/>
</dbReference>
<feature type="compositionally biased region" description="Basic and acidic residues" evidence="1">
    <location>
        <begin position="14"/>
        <end position="26"/>
    </location>
</feature>
<name>A0A2I0IBF2_PUNGR</name>
<evidence type="ECO:0000256" key="1">
    <source>
        <dbReference type="SAM" id="MobiDB-lite"/>
    </source>
</evidence>
<reference evidence="2 3" key="1">
    <citation type="submission" date="2017-11" db="EMBL/GenBank/DDBJ databases">
        <title>De-novo sequencing of pomegranate (Punica granatum L.) genome.</title>
        <authorList>
            <person name="Akparov Z."/>
            <person name="Amiraslanov A."/>
            <person name="Hajiyeva S."/>
            <person name="Abbasov M."/>
            <person name="Kaur K."/>
            <person name="Hamwieh A."/>
            <person name="Solovyev V."/>
            <person name="Salamov A."/>
            <person name="Braich B."/>
            <person name="Kosarev P."/>
            <person name="Mahmoud A."/>
            <person name="Hajiyev E."/>
            <person name="Babayeva S."/>
            <person name="Izzatullayeva V."/>
            <person name="Mammadov A."/>
            <person name="Mammadov A."/>
            <person name="Sharifova S."/>
            <person name="Ojaghi J."/>
            <person name="Eynullazada K."/>
            <person name="Bayramov B."/>
            <person name="Abdulazimova A."/>
            <person name="Shahmuradov I."/>
        </authorList>
    </citation>
    <scope>NUCLEOTIDE SEQUENCE [LARGE SCALE GENOMIC DNA]</scope>
    <source>
        <strain evidence="3">cv. AG2017</strain>
        <tissue evidence="2">Leaf</tissue>
    </source>
</reference>